<feature type="transmembrane region" description="Helical" evidence="5">
    <location>
        <begin position="167"/>
        <end position="187"/>
    </location>
</feature>
<dbReference type="EMBL" id="BDGG01000002">
    <property type="protein sequence ID" value="GAU93954.1"/>
    <property type="molecule type" value="Genomic_DNA"/>
</dbReference>
<dbReference type="InterPro" id="IPR005828">
    <property type="entry name" value="MFS_sugar_transport-like"/>
</dbReference>
<keyword evidence="2 5" id="KW-0812">Transmembrane</keyword>
<dbReference type="InterPro" id="IPR036259">
    <property type="entry name" value="MFS_trans_sf"/>
</dbReference>
<dbReference type="SUPFAM" id="SSF103473">
    <property type="entry name" value="MFS general substrate transporter"/>
    <property type="match status" value="1"/>
</dbReference>
<dbReference type="AlphaFoldDB" id="A0A1D1UWC4"/>
<feature type="transmembrane region" description="Helical" evidence="5">
    <location>
        <begin position="106"/>
        <end position="126"/>
    </location>
</feature>
<accession>A0A1D1UWC4</accession>
<organism evidence="7 8">
    <name type="scientific">Ramazzottius varieornatus</name>
    <name type="common">Water bear</name>
    <name type="synonym">Tardigrade</name>
    <dbReference type="NCBI Taxonomy" id="947166"/>
    <lineage>
        <taxon>Eukaryota</taxon>
        <taxon>Metazoa</taxon>
        <taxon>Ecdysozoa</taxon>
        <taxon>Tardigrada</taxon>
        <taxon>Eutardigrada</taxon>
        <taxon>Parachela</taxon>
        <taxon>Hypsibioidea</taxon>
        <taxon>Ramazzottiidae</taxon>
        <taxon>Ramazzottius</taxon>
    </lineage>
</organism>
<feature type="transmembrane region" description="Helical" evidence="5">
    <location>
        <begin position="76"/>
        <end position="94"/>
    </location>
</feature>
<dbReference type="GO" id="GO:0022857">
    <property type="term" value="F:transmembrane transporter activity"/>
    <property type="evidence" value="ECO:0007669"/>
    <property type="project" value="InterPro"/>
</dbReference>
<keyword evidence="3 5" id="KW-1133">Transmembrane helix</keyword>
<reference evidence="7 8" key="1">
    <citation type="journal article" date="2016" name="Nat. Commun.">
        <title>Extremotolerant tardigrade genome and improved radiotolerance of human cultured cells by tardigrade-unique protein.</title>
        <authorList>
            <person name="Hashimoto T."/>
            <person name="Horikawa D.D."/>
            <person name="Saito Y."/>
            <person name="Kuwahara H."/>
            <person name="Kozuka-Hata H."/>
            <person name="Shin-I T."/>
            <person name="Minakuchi Y."/>
            <person name="Ohishi K."/>
            <person name="Motoyama A."/>
            <person name="Aizu T."/>
            <person name="Enomoto A."/>
            <person name="Kondo K."/>
            <person name="Tanaka S."/>
            <person name="Hara Y."/>
            <person name="Koshikawa S."/>
            <person name="Sagara H."/>
            <person name="Miura T."/>
            <person name="Yokobori S."/>
            <person name="Miyagawa K."/>
            <person name="Suzuki Y."/>
            <person name="Kubo T."/>
            <person name="Oyama M."/>
            <person name="Kohara Y."/>
            <person name="Fujiyama A."/>
            <person name="Arakawa K."/>
            <person name="Katayama T."/>
            <person name="Toyoda A."/>
            <person name="Kunieda T."/>
        </authorList>
    </citation>
    <scope>NUCLEOTIDE SEQUENCE [LARGE SCALE GENOMIC DNA]</scope>
    <source>
        <strain evidence="7 8">YOKOZUNA-1</strain>
    </source>
</reference>
<evidence type="ECO:0000256" key="3">
    <source>
        <dbReference type="ARBA" id="ARBA00022989"/>
    </source>
</evidence>
<dbReference type="Gene3D" id="1.20.1250.20">
    <property type="entry name" value="MFS general substrate transporter like domains"/>
    <property type="match status" value="1"/>
</dbReference>
<proteinExistence type="predicted"/>
<evidence type="ECO:0000256" key="5">
    <source>
        <dbReference type="SAM" id="Phobius"/>
    </source>
</evidence>
<evidence type="ECO:0000259" key="6">
    <source>
        <dbReference type="PROSITE" id="PS50850"/>
    </source>
</evidence>
<evidence type="ECO:0000313" key="7">
    <source>
        <dbReference type="EMBL" id="GAU93954.1"/>
    </source>
</evidence>
<dbReference type="Proteomes" id="UP000186922">
    <property type="component" value="Unassembled WGS sequence"/>
</dbReference>
<feature type="transmembrane region" description="Helical" evidence="5">
    <location>
        <begin position="45"/>
        <end position="64"/>
    </location>
</feature>
<evidence type="ECO:0000256" key="2">
    <source>
        <dbReference type="ARBA" id="ARBA00022692"/>
    </source>
</evidence>
<protein>
    <recommendedName>
        <fullName evidence="6">Major facilitator superfamily (MFS) profile domain-containing protein</fullName>
    </recommendedName>
</protein>
<keyword evidence="8" id="KW-1185">Reference proteome</keyword>
<dbReference type="STRING" id="947166.A0A1D1UWC4"/>
<dbReference type="PROSITE" id="PS50850">
    <property type="entry name" value="MFS"/>
    <property type="match status" value="1"/>
</dbReference>
<comment type="caution">
    <text evidence="7">The sequence shown here is derived from an EMBL/GenBank/DDBJ whole genome shotgun (WGS) entry which is preliminary data.</text>
</comment>
<evidence type="ECO:0000313" key="8">
    <source>
        <dbReference type="Proteomes" id="UP000186922"/>
    </source>
</evidence>
<keyword evidence="4 5" id="KW-0472">Membrane</keyword>
<dbReference type="OrthoDB" id="3936150at2759"/>
<name>A0A1D1UWC4_RAMVA</name>
<evidence type="ECO:0000256" key="1">
    <source>
        <dbReference type="ARBA" id="ARBA00004141"/>
    </source>
</evidence>
<feature type="transmembrane region" description="Helical" evidence="5">
    <location>
        <begin position="18"/>
        <end position="39"/>
    </location>
</feature>
<gene>
    <name evidence="7" type="primary">RvY_05807</name>
    <name evidence="7" type="synonym">RvY_05807.1</name>
    <name evidence="7" type="ORF">RvY_05807-1</name>
</gene>
<feature type="transmembrane region" description="Helical" evidence="5">
    <location>
        <begin position="138"/>
        <end position="161"/>
    </location>
</feature>
<evidence type="ECO:0000256" key="4">
    <source>
        <dbReference type="ARBA" id="ARBA00023136"/>
    </source>
</evidence>
<dbReference type="GO" id="GO:0016020">
    <property type="term" value="C:membrane"/>
    <property type="evidence" value="ECO:0007669"/>
    <property type="project" value="UniProtKB-SubCell"/>
</dbReference>
<dbReference type="Pfam" id="PF00083">
    <property type="entry name" value="Sugar_tr"/>
    <property type="match status" value="1"/>
</dbReference>
<dbReference type="InterPro" id="IPR020846">
    <property type="entry name" value="MFS_dom"/>
</dbReference>
<dbReference type="PANTHER" id="PTHR24064">
    <property type="entry name" value="SOLUTE CARRIER FAMILY 22 MEMBER"/>
    <property type="match status" value="1"/>
</dbReference>
<feature type="domain" description="Major facilitator superfamily (MFS) profile" evidence="6">
    <location>
        <begin position="1"/>
        <end position="192"/>
    </location>
</feature>
<comment type="subcellular location">
    <subcellularLocation>
        <location evidence="1">Membrane</location>
        <topology evidence="1">Multi-pass membrane protein</topology>
    </subcellularLocation>
</comment>
<sequence length="253" mass="27338">MYTFADCFRSPNVRKTTLLCLTCWFACYFGYLGVSYLSSEIATDVYLNLAINGLLELIPIALAATVASRLGNRLPLATYFLTGGIFAVIAGVIPGSSHAEVIAQNIVAFLSRLAFVGTCCVIFVYTTELFPTVIRNNAFSLCCTNLRIGSMIAPLLPLMAANTSFKGSGFIFVGIAAIIAALAAWLLRETKGQPLARTIDEVEKLAYGGMIGFLQLPLQTVKFNFRVRPPHHSGLRAKSVVALEPDSTIATRV</sequence>